<protein>
    <submittedName>
        <fullName evidence="1">Uncharacterized protein</fullName>
    </submittedName>
</protein>
<dbReference type="AlphaFoldDB" id="A0A2N3X099"/>
<evidence type="ECO:0000313" key="1">
    <source>
        <dbReference type="EMBL" id="PKV99556.1"/>
    </source>
</evidence>
<dbReference type="Proteomes" id="UP000233750">
    <property type="component" value="Unassembled WGS sequence"/>
</dbReference>
<evidence type="ECO:0000313" key="2">
    <source>
        <dbReference type="Proteomes" id="UP000233750"/>
    </source>
</evidence>
<reference evidence="1 2" key="1">
    <citation type="submission" date="2017-12" db="EMBL/GenBank/DDBJ databases">
        <title>Sequencing the genomes of 1000 Actinobacteria strains.</title>
        <authorList>
            <person name="Klenk H.-P."/>
        </authorList>
    </citation>
    <scope>NUCLEOTIDE SEQUENCE [LARGE SCALE GENOMIC DNA]</scope>
    <source>
        <strain evidence="1 2">DSM 45165</strain>
    </source>
</reference>
<dbReference type="RefSeq" id="WP_101434125.1">
    <property type="nucleotide sequence ID" value="NZ_PJMY01000002.1"/>
</dbReference>
<keyword evidence="2" id="KW-1185">Reference proteome</keyword>
<proteinExistence type="predicted"/>
<comment type="caution">
    <text evidence="1">The sequence shown here is derived from an EMBL/GenBank/DDBJ whole genome shotgun (WGS) entry which is preliminary data.</text>
</comment>
<organism evidence="1 2">
    <name type="scientific">Amycolatopsis echigonensis</name>
    <dbReference type="NCBI Taxonomy" id="2576905"/>
    <lineage>
        <taxon>Bacteria</taxon>
        <taxon>Bacillati</taxon>
        <taxon>Actinomycetota</taxon>
        <taxon>Actinomycetes</taxon>
        <taxon>Pseudonocardiales</taxon>
        <taxon>Pseudonocardiaceae</taxon>
        <taxon>Amycolatopsis</taxon>
    </lineage>
</organism>
<accession>A0A2N3X099</accession>
<sequence>MHQAKPIAGSVPEDPRFAELDALAGEVLPARTALSAVTGSPAAPTADPGRYAVPDGHGGTVYYACQTTHSEGSGGVVGALGLGQPPSTTTTCMPAAVENH</sequence>
<gene>
    <name evidence="1" type="ORF">ATK30_0534</name>
</gene>
<name>A0A2N3X099_9PSEU</name>
<dbReference type="OrthoDB" id="3482283at2"/>
<dbReference type="EMBL" id="PJMY01000002">
    <property type="protein sequence ID" value="PKV99556.1"/>
    <property type="molecule type" value="Genomic_DNA"/>
</dbReference>